<reference evidence="3" key="2">
    <citation type="journal article" date="2014" name="Nat. Commun.">
        <title>The emerging biofuel crop Camelina sativa retains a highly undifferentiated hexaploid genome structure.</title>
        <authorList>
            <person name="Kagale S."/>
            <person name="Koh C."/>
            <person name="Nixon J."/>
            <person name="Bollina V."/>
            <person name="Clarke W.E."/>
            <person name="Tuteja R."/>
            <person name="Spillane C."/>
            <person name="Robinson S.J."/>
            <person name="Links M.G."/>
            <person name="Clarke C."/>
            <person name="Higgins E.E."/>
            <person name="Huebert T."/>
            <person name="Sharpe A.G."/>
            <person name="Parkin I.A."/>
        </authorList>
    </citation>
    <scope>NUCLEOTIDE SEQUENCE [LARGE SCALE GENOMIC DNA]</scope>
    <source>
        <strain evidence="3">r\DH55</strain>
    </source>
</reference>
<name>A0ABM1RMZ4_CAMSA</name>
<evidence type="ECO:0000256" key="2">
    <source>
        <dbReference type="SAM" id="Phobius"/>
    </source>
</evidence>
<evidence type="ECO:0000313" key="3">
    <source>
        <dbReference type="Proteomes" id="UP000694864"/>
    </source>
</evidence>
<accession>A0ABM1RMZ4</accession>
<keyword evidence="2" id="KW-0472">Membrane</keyword>
<gene>
    <name evidence="4 5 6" type="primary">LOC104781625</name>
</gene>
<reference evidence="4 5" key="3">
    <citation type="submission" date="2025-05" db="UniProtKB">
        <authorList>
            <consortium name="RefSeq"/>
        </authorList>
    </citation>
    <scope>IDENTIFICATION</scope>
    <source>
        <tissue evidence="4 5">Leaf</tissue>
    </source>
</reference>
<keyword evidence="2" id="KW-1133">Transmembrane helix</keyword>
<feature type="transmembrane region" description="Helical" evidence="2">
    <location>
        <begin position="231"/>
        <end position="250"/>
    </location>
</feature>
<evidence type="ECO:0000313" key="6">
    <source>
        <dbReference type="RefSeq" id="XP_019100384.1"/>
    </source>
</evidence>
<dbReference type="RefSeq" id="XP_019100384.1">
    <property type="nucleotide sequence ID" value="XM_019244839.1"/>
</dbReference>
<feature type="region of interest" description="Disordered" evidence="1">
    <location>
        <begin position="61"/>
        <end position="94"/>
    </location>
</feature>
<evidence type="ECO:0000256" key="1">
    <source>
        <dbReference type="SAM" id="MobiDB-lite"/>
    </source>
</evidence>
<organism evidence="3 4">
    <name type="scientific">Camelina sativa</name>
    <name type="common">False flax</name>
    <name type="synonym">Myagrum sativum</name>
    <dbReference type="NCBI Taxonomy" id="90675"/>
    <lineage>
        <taxon>Eukaryota</taxon>
        <taxon>Viridiplantae</taxon>
        <taxon>Streptophyta</taxon>
        <taxon>Embryophyta</taxon>
        <taxon>Tracheophyta</taxon>
        <taxon>Spermatophyta</taxon>
        <taxon>Magnoliopsida</taxon>
        <taxon>eudicotyledons</taxon>
        <taxon>Gunneridae</taxon>
        <taxon>Pentapetalae</taxon>
        <taxon>rosids</taxon>
        <taxon>malvids</taxon>
        <taxon>Brassicales</taxon>
        <taxon>Brassicaceae</taxon>
        <taxon>Camelineae</taxon>
        <taxon>Camelina</taxon>
    </lineage>
</organism>
<dbReference type="RefSeq" id="XP_019100383.1">
    <property type="nucleotide sequence ID" value="XM_019244838.1"/>
</dbReference>
<dbReference type="Proteomes" id="UP000694864">
    <property type="component" value="Chromosome 4"/>
</dbReference>
<dbReference type="RefSeq" id="XP_019100382.1">
    <property type="nucleotide sequence ID" value="XM_019244837.1"/>
</dbReference>
<dbReference type="GeneID" id="104781625"/>
<feature type="compositionally biased region" description="Basic and acidic residues" evidence="1">
    <location>
        <begin position="61"/>
        <end position="73"/>
    </location>
</feature>
<proteinExistence type="predicted"/>
<sequence length="253" mass="29190">MENERTECTNLSSFDDDTRSRKVVIEMKRQNKRALGVINQNLVGSKAYPCVVNKRRGLSQRKQESCEKKKLDSLHPSISRPQEETKKLKPLLPSSSERRCPARVHLQCRPPFSETFFLKQFVNLSASADSDLASPYFSFPFLLVCYSFGSNMGRAKKARKLVVMKKLFTHKALKHYKEEVLNPNKKETSRSFRETFRVFLLGYSFLTTSLSRIRSVYIFSSLPQSSEQFLYPDWILIMVLMVSFFALVSIDGS</sequence>
<keyword evidence="3" id="KW-1185">Reference proteome</keyword>
<protein>
    <submittedName>
        <fullName evidence="4 5">Uncharacterized protein LOC104781625 isoform X1</fullName>
    </submittedName>
</protein>
<keyword evidence="2" id="KW-0812">Transmembrane</keyword>
<evidence type="ECO:0000313" key="5">
    <source>
        <dbReference type="RefSeq" id="XP_019100383.1"/>
    </source>
</evidence>
<evidence type="ECO:0000313" key="4">
    <source>
        <dbReference type="RefSeq" id="XP_019100382.1"/>
    </source>
</evidence>
<reference evidence="3" key="1">
    <citation type="journal article" date="1997" name="Nucleic Acids Res.">
        <title>tRNAscan-SE: a program for improved detection of transfer RNA genes in genomic sequence.</title>
        <authorList>
            <person name="Lowe T.M."/>
            <person name="Eddy S.R."/>
        </authorList>
    </citation>
    <scope>NUCLEOTIDE SEQUENCE [LARGE SCALE GENOMIC DNA]</scope>
    <source>
        <strain evidence="3">r\DH55</strain>
    </source>
</reference>
<feature type="transmembrane region" description="Helical" evidence="2">
    <location>
        <begin position="198"/>
        <end position="219"/>
    </location>
</feature>